<sequence>MSYTVRIADNTLVIRWPRRDEVVLEAVGGDRFIGSLGAVTFTRSATGGIDGLRGRSRRLRHLRAERVDLSRQPPAISTSAPVRP</sequence>
<reference evidence="1 2" key="1">
    <citation type="journal article" date="2019" name="Science">
        <title>Social genes are selection hotspots in kin groups of a soil microbe.</title>
        <authorList>
            <person name="Wielgoss S."/>
            <person name="Wolfensberger R."/>
            <person name="Sun L."/>
            <person name="Fiegna F."/>
            <person name="Velicer G.J."/>
        </authorList>
    </citation>
    <scope>NUCLEOTIDE SEQUENCE [LARGE SCALE GENOMIC DNA]</scope>
    <source>
        <strain evidence="1 2">MC3.5.9c15</strain>
    </source>
</reference>
<dbReference type="AlphaFoldDB" id="A0AAE6KRC9"/>
<name>A0AAE6KRC9_MYXXA</name>
<dbReference type="Proteomes" id="UP000320179">
    <property type="component" value="Chromosome"/>
</dbReference>
<dbReference type="RefSeq" id="WP_237080235.1">
    <property type="nucleotide sequence ID" value="NZ_CP017173.1"/>
</dbReference>
<protein>
    <submittedName>
        <fullName evidence="1">Uncharacterized protein</fullName>
    </submittedName>
</protein>
<dbReference type="EMBL" id="CP017174">
    <property type="protein sequence ID" value="QDE67014.1"/>
    <property type="molecule type" value="Genomic_DNA"/>
</dbReference>
<accession>A0AAE6KRC9</accession>
<proteinExistence type="predicted"/>
<evidence type="ECO:0000313" key="1">
    <source>
        <dbReference type="EMBL" id="QDE67014.1"/>
    </source>
</evidence>
<organism evidence="1 2">
    <name type="scientific">Myxococcus xanthus</name>
    <dbReference type="NCBI Taxonomy" id="34"/>
    <lineage>
        <taxon>Bacteria</taxon>
        <taxon>Pseudomonadati</taxon>
        <taxon>Myxococcota</taxon>
        <taxon>Myxococcia</taxon>
        <taxon>Myxococcales</taxon>
        <taxon>Cystobacterineae</taxon>
        <taxon>Myxococcaceae</taxon>
        <taxon>Myxococcus</taxon>
    </lineage>
</organism>
<evidence type="ECO:0000313" key="2">
    <source>
        <dbReference type="Proteomes" id="UP000320179"/>
    </source>
</evidence>
<gene>
    <name evidence="1" type="ORF">BHS09_08315</name>
</gene>